<reference evidence="2" key="3">
    <citation type="journal article" date="2016" name="Gigascience">
        <title>De novo construction of an expanded transcriptome assembly for the western tarnished plant bug, Lygus hesperus.</title>
        <authorList>
            <person name="Tassone E.E."/>
            <person name="Geib S.M."/>
            <person name="Hall B."/>
            <person name="Fabrick J.A."/>
            <person name="Brent C.S."/>
            <person name="Hull J.J."/>
        </authorList>
    </citation>
    <scope>NUCLEOTIDE SEQUENCE</scope>
</reference>
<dbReference type="EMBL" id="GDHC01017014">
    <property type="protein sequence ID" value="JAQ01615.1"/>
    <property type="molecule type" value="Transcribed_RNA"/>
</dbReference>
<protein>
    <submittedName>
        <fullName evidence="1">UDP-sugar pyrophospharylase</fullName>
    </submittedName>
</protein>
<dbReference type="EMBL" id="GBHO01021862">
    <property type="protein sequence ID" value="JAG21742.1"/>
    <property type="molecule type" value="Transcribed_RNA"/>
</dbReference>
<accession>A0A0A9XLY3</accession>
<dbReference type="AlphaFoldDB" id="A0A0A9XLY3"/>
<evidence type="ECO:0000313" key="1">
    <source>
        <dbReference type="EMBL" id="JAG21742.1"/>
    </source>
</evidence>
<proteinExistence type="predicted"/>
<dbReference type="InterPro" id="IPR029044">
    <property type="entry name" value="Nucleotide-diphossugar_trans"/>
</dbReference>
<organism evidence="1">
    <name type="scientific">Lygus hesperus</name>
    <name type="common">Western plant bug</name>
    <dbReference type="NCBI Taxonomy" id="30085"/>
    <lineage>
        <taxon>Eukaryota</taxon>
        <taxon>Metazoa</taxon>
        <taxon>Ecdysozoa</taxon>
        <taxon>Arthropoda</taxon>
        <taxon>Hexapoda</taxon>
        <taxon>Insecta</taxon>
        <taxon>Pterygota</taxon>
        <taxon>Neoptera</taxon>
        <taxon>Paraneoptera</taxon>
        <taxon>Hemiptera</taxon>
        <taxon>Heteroptera</taxon>
        <taxon>Panheteroptera</taxon>
        <taxon>Cimicomorpha</taxon>
        <taxon>Miridae</taxon>
        <taxon>Mirini</taxon>
        <taxon>Lygus</taxon>
    </lineage>
</organism>
<sequence>MNLHDYVVVLKQSKGVVPEFINPKYADETKSKFKKPARVESLMQDFAQLFESDKYNVGGVVFDRYTYQPVKNMLSDGLDKIAHGASGYCAGTGEGDFYELARRRCVGLGVHITT</sequence>
<evidence type="ECO:0000313" key="2">
    <source>
        <dbReference type="EMBL" id="JAQ01615.1"/>
    </source>
</evidence>
<dbReference type="Gene3D" id="3.90.550.10">
    <property type="entry name" value="Spore Coat Polysaccharide Biosynthesis Protein SpsA, Chain A"/>
    <property type="match status" value="1"/>
</dbReference>
<gene>
    <name evidence="1" type="primary">USP_1</name>
    <name evidence="2" type="synonym">USP_0</name>
    <name evidence="1" type="ORF">CM83_17107</name>
    <name evidence="2" type="ORF">g.2042</name>
</gene>
<name>A0A0A9XLY3_LYGHE</name>
<reference evidence="1" key="2">
    <citation type="submission" date="2014-07" db="EMBL/GenBank/DDBJ databases">
        <authorList>
            <person name="Hull J."/>
        </authorList>
    </citation>
    <scope>NUCLEOTIDE SEQUENCE</scope>
</reference>
<reference evidence="1" key="1">
    <citation type="journal article" date="2014" name="PLoS ONE">
        <title>Transcriptome-Based Identification of ABC Transporters in the Western Tarnished Plant Bug Lygus hesperus.</title>
        <authorList>
            <person name="Hull J.J."/>
            <person name="Chaney K."/>
            <person name="Geib S.M."/>
            <person name="Fabrick J.A."/>
            <person name="Brent C.S."/>
            <person name="Walsh D."/>
            <person name="Lavine L.C."/>
        </authorList>
    </citation>
    <scope>NUCLEOTIDE SEQUENCE</scope>
</reference>